<name>A0ABX0L005_9NEIS</name>
<dbReference type="EMBL" id="JAAOMA010000004">
    <property type="protein sequence ID" value="NHR04396.1"/>
    <property type="molecule type" value="Genomic_DNA"/>
</dbReference>
<proteinExistence type="predicted"/>
<dbReference type="RefSeq" id="WP_166450913.1">
    <property type="nucleotide sequence ID" value="NZ_JAAOMA010000004.1"/>
</dbReference>
<protein>
    <submittedName>
        <fullName evidence="1">Uncharacterized protein</fullName>
    </submittedName>
</protein>
<organism evidence="1 2">
    <name type="scientific">Chromobacterium fluminis</name>
    <dbReference type="NCBI Taxonomy" id="3044269"/>
    <lineage>
        <taxon>Bacteria</taxon>
        <taxon>Pseudomonadati</taxon>
        <taxon>Pseudomonadota</taxon>
        <taxon>Betaproteobacteria</taxon>
        <taxon>Neisseriales</taxon>
        <taxon>Chromobacteriaceae</taxon>
        <taxon>Chromobacterium</taxon>
    </lineage>
</organism>
<sequence>MEIESLTPEEIALIQKRRDEQAARDAARAFQRKAIATAHEFAKWSDEEGLGLTFSTFINTFGYQDDDGTQMFQAVERIVDAAWPK</sequence>
<reference evidence="1 2" key="1">
    <citation type="submission" date="2020-03" db="EMBL/GenBank/DDBJ databases">
        <title>Draft genome sequence of environmentally isolated cultures.</title>
        <authorList>
            <person name="Wilson H.S."/>
            <person name="De Leon M.E."/>
        </authorList>
    </citation>
    <scope>NUCLEOTIDE SEQUENCE [LARGE SCALE GENOMIC DNA]</scope>
    <source>
        <strain evidence="1 2">HSC-31F16</strain>
    </source>
</reference>
<keyword evidence="2" id="KW-1185">Reference proteome</keyword>
<evidence type="ECO:0000313" key="2">
    <source>
        <dbReference type="Proteomes" id="UP001515641"/>
    </source>
</evidence>
<dbReference type="Proteomes" id="UP001515641">
    <property type="component" value="Unassembled WGS sequence"/>
</dbReference>
<comment type="caution">
    <text evidence="1">The sequence shown here is derived from an EMBL/GenBank/DDBJ whole genome shotgun (WGS) entry which is preliminary data.</text>
</comment>
<gene>
    <name evidence="1" type="ORF">HA052_04220</name>
</gene>
<accession>A0ABX0L005</accession>
<evidence type="ECO:0000313" key="1">
    <source>
        <dbReference type="EMBL" id="NHR04396.1"/>
    </source>
</evidence>